<dbReference type="EMBL" id="VSRR010027940">
    <property type="protein sequence ID" value="MPC68496.1"/>
    <property type="molecule type" value="Genomic_DNA"/>
</dbReference>
<evidence type="ECO:0000313" key="3">
    <source>
        <dbReference type="Proteomes" id="UP000324222"/>
    </source>
</evidence>
<name>A0A5B7HER9_PORTR</name>
<dbReference type="Proteomes" id="UP000324222">
    <property type="component" value="Unassembled WGS sequence"/>
</dbReference>
<feature type="compositionally biased region" description="Polar residues" evidence="1">
    <location>
        <begin position="64"/>
        <end position="76"/>
    </location>
</feature>
<protein>
    <submittedName>
        <fullName evidence="2">Uncharacterized protein</fullName>
    </submittedName>
</protein>
<reference evidence="2 3" key="1">
    <citation type="submission" date="2019-05" db="EMBL/GenBank/DDBJ databases">
        <title>Another draft genome of Portunus trituberculatus and its Hox gene families provides insights of decapod evolution.</title>
        <authorList>
            <person name="Jeong J.-H."/>
            <person name="Song I."/>
            <person name="Kim S."/>
            <person name="Choi T."/>
            <person name="Kim D."/>
            <person name="Ryu S."/>
            <person name="Kim W."/>
        </authorList>
    </citation>
    <scope>NUCLEOTIDE SEQUENCE [LARGE SCALE GENOMIC DNA]</scope>
    <source>
        <tissue evidence="2">Muscle</tissue>
    </source>
</reference>
<gene>
    <name evidence="2" type="ORF">E2C01_062698</name>
</gene>
<proteinExistence type="predicted"/>
<evidence type="ECO:0000256" key="1">
    <source>
        <dbReference type="SAM" id="MobiDB-lite"/>
    </source>
</evidence>
<keyword evidence="3" id="KW-1185">Reference proteome</keyword>
<feature type="region of interest" description="Disordered" evidence="1">
    <location>
        <begin position="55"/>
        <end position="76"/>
    </location>
</feature>
<evidence type="ECO:0000313" key="2">
    <source>
        <dbReference type="EMBL" id="MPC68496.1"/>
    </source>
</evidence>
<organism evidence="2 3">
    <name type="scientific">Portunus trituberculatus</name>
    <name type="common">Swimming crab</name>
    <name type="synonym">Neptunus trituberculatus</name>
    <dbReference type="NCBI Taxonomy" id="210409"/>
    <lineage>
        <taxon>Eukaryota</taxon>
        <taxon>Metazoa</taxon>
        <taxon>Ecdysozoa</taxon>
        <taxon>Arthropoda</taxon>
        <taxon>Crustacea</taxon>
        <taxon>Multicrustacea</taxon>
        <taxon>Malacostraca</taxon>
        <taxon>Eumalacostraca</taxon>
        <taxon>Eucarida</taxon>
        <taxon>Decapoda</taxon>
        <taxon>Pleocyemata</taxon>
        <taxon>Brachyura</taxon>
        <taxon>Eubrachyura</taxon>
        <taxon>Portunoidea</taxon>
        <taxon>Portunidae</taxon>
        <taxon>Portuninae</taxon>
        <taxon>Portunus</taxon>
    </lineage>
</organism>
<sequence>METRPGTEGVNETCTQVTQVRQVTLTLSVLLKKSLVSCTETDHFLGRLCTPSSMRVLDTKEHTNPSLQETQQQEYH</sequence>
<dbReference type="AlphaFoldDB" id="A0A5B7HER9"/>
<accession>A0A5B7HER9</accession>
<comment type="caution">
    <text evidence="2">The sequence shown here is derived from an EMBL/GenBank/DDBJ whole genome shotgun (WGS) entry which is preliminary data.</text>
</comment>